<evidence type="ECO:0000256" key="6">
    <source>
        <dbReference type="ARBA" id="ARBA00022806"/>
    </source>
</evidence>
<accession>A0A098R119</accession>
<evidence type="ECO:0000256" key="13">
    <source>
        <dbReference type="RuleBase" id="RU362085"/>
    </source>
</evidence>
<keyword evidence="2 13" id="KW-0639">Primosome</keyword>
<dbReference type="STRING" id="1480694.DC28_00840"/>
<comment type="similarity">
    <text evidence="1 13">Belongs to the helicase family. DnaB subfamily.</text>
</comment>
<dbReference type="FunFam" id="1.10.860.10:FF:000001">
    <property type="entry name" value="Replicative DNA helicase"/>
    <property type="match status" value="1"/>
</dbReference>
<dbReference type="GO" id="GO:1990077">
    <property type="term" value="C:primosome complex"/>
    <property type="evidence" value="ECO:0007669"/>
    <property type="project" value="UniProtKB-UniRule"/>
</dbReference>
<keyword evidence="3 13" id="KW-0235">DNA replication</keyword>
<evidence type="ECO:0000256" key="3">
    <source>
        <dbReference type="ARBA" id="ARBA00022705"/>
    </source>
</evidence>
<dbReference type="Proteomes" id="UP000029692">
    <property type="component" value="Unassembled WGS sequence"/>
</dbReference>
<dbReference type="InterPro" id="IPR007692">
    <property type="entry name" value="DNA_helicase_DnaB"/>
</dbReference>
<dbReference type="EC" id="5.6.2.3" evidence="12 13"/>
<organism evidence="15 16">
    <name type="scientific">Spirochaeta lutea</name>
    <dbReference type="NCBI Taxonomy" id="1480694"/>
    <lineage>
        <taxon>Bacteria</taxon>
        <taxon>Pseudomonadati</taxon>
        <taxon>Spirochaetota</taxon>
        <taxon>Spirochaetia</taxon>
        <taxon>Spirochaetales</taxon>
        <taxon>Spirochaetaceae</taxon>
        <taxon>Spirochaeta</taxon>
    </lineage>
</organism>
<dbReference type="GO" id="GO:0006269">
    <property type="term" value="P:DNA replication, synthesis of primer"/>
    <property type="evidence" value="ECO:0007669"/>
    <property type="project" value="UniProtKB-UniRule"/>
</dbReference>
<dbReference type="InterPro" id="IPR036185">
    <property type="entry name" value="DNA_heli_DnaB-like_N_sf"/>
</dbReference>
<evidence type="ECO:0000313" key="15">
    <source>
        <dbReference type="EMBL" id="KGE73800.1"/>
    </source>
</evidence>
<dbReference type="EMBL" id="JNUP01000003">
    <property type="protein sequence ID" value="KGE73800.1"/>
    <property type="molecule type" value="Genomic_DNA"/>
</dbReference>
<keyword evidence="5 13" id="KW-0378">Hydrolase</keyword>
<dbReference type="SUPFAM" id="SSF48024">
    <property type="entry name" value="N-terminal domain of DnaB helicase"/>
    <property type="match status" value="1"/>
</dbReference>
<dbReference type="Gene3D" id="3.40.50.300">
    <property type="entry name" value="P-loop containing nucleotide triphosphate hydrolases"/>
    <property type="match status" value="1"/>
</dbReference>
<evidence type="ECO:0000256" key="2">
    <source>
        <dbReference type="ARBA" id="ARBA00022515"/>
    </source>
</evidence>
<dbReference type="Pfam" id="PF00772">
    <property type="entry name" value="DnaB"/>
    <property type="match status" value="1"/>
</dbReference>
<dbReference type="GO" id="GO:0003677">
    <property type="term" value="F:DNA binding"/>
    <property type="evidence" value="ECO:0007669"/>
    <property type="project" value="UniProtKB-UniRule"/>
</dbReference>
<dbReference type="GO" id="GO:0005524">
    <property type="term" value="F:ATP binding"/>
    <property type="evidence" value="ECO:0007669"/>
    <property type="project" value="UniProtKB-UniRule"/>
</dbReference>
<keyword evidence="16" id="KW-1185">Reference proteome</keyword>
<comment type="catalytic activity">
    <reaction evidence="11 13">
        <text>ATP + H2O = ADP + phosphate + H(+)</text>
        <dbReference type="Rhea" id="RHEA:13065"/>
        <dbReference type="ChEBI" id="CHEBI:15377"/>
        <dbReference type="ChEBI" id="CHEBI:15378"/>
        <dbReference type="ChEBI" id="CHEBI:30616"/>
        <dbReference type="ChEBI" id="CHEBI:43474"/>
        <dbReference type="ChEBI" id="CHEBI:456216"/>
        <dbReference type="EC" id="5.6.2.3"/>
    </reaction>
</comment>
<dbReference type="Gene3D" id="1.10.860.10">
    <property type="entry name" value="DNAb Helicase, Chain A"/>
    <property type="match status" value="1"/>
</dbReference>
<dbReference type="SUPFAM" id="SSF52540">
    <property type="entry name" value="P-loop containing nucleoside triphosphate hydrolases"/>
    <property type="match status" value="1"/>
</dbReference>
<dbReference type="InterPro" id="IPR007693">
    <property type="entry name" value="DNA_helicase_DnaB-like_N"/>
</dbReference>
<dbReference type="InterPro" id="IPR007694">
    <property type="entry name" value="DNA_helicase_DnaB-like_C"/>
</dbReference>
<keyword evidence="9" id="KW-0413">Isomerase</keyword>
<name>A0A098R119_9SPIO</name>
<dbReference type="NCBIfam" id="TIGR00665">
    <property type="entry name" value="DnaB"/>
    <property type="match status" value="1"/>
</dbReference>
<dbReference type="PROSITE" id="PS51199">
    <property type="entry name" value="SF4_HELICASE"/>
    <property type="match status" value="1"/>
</dbReference>
<dbReference type="GO" id="GO:0005829">
    <property type="term" value="C:cytosol"/>
    <property type="evidence" value="ECO:0007669"/>
    <property type="project" value="TreeGrafter"/>
</dbReference>
<keyword evidence="4 13" id="KW-0547">Nucleotide-binding</keyword>
<evidence type="ECO:0000256" key="12">
    <source>
        <dbReference type="NCBIfam" id="TIGR00665"/>
    </source>
</evidence>
<evidence type="ECO:0000259" key="14">
    <source>
        <dbReference type="PROSITE" id="PS51199"/>
    </source>
</evidence>
<dbReference type="PANTHER" id="PTHR30153">
    <property type="entry name" value="REPLICATIVE DNA HELICASE DNAB"/>
    <property type="match status" value="1"/>
</dbReference>
<dbReference type="InterPro" id="IPR016136">
    <property type="entry name" value="DNA_helicase_N/primase_C"/>
</dbReference>
<dbReference type="GO" id="GO:0043139">
    <property type="term" value="F:5'-3' DNA helicase activity"/>
    <property type="evidence" value="ECO:0007669"/>
    <property type="project" value="UniProtKB-EC"/>
</dbReference>
<dbReference type="eggNOG" id="COG0305">
    <property type="taxonomic scope" value="Bacteria"/>
</dbReference>
<keyword evidence="7 13" id="KW-0067">ATP-binding</keyword>
<dbReference type="AlphaFoldDB" id="A0A098R119"/>
<evidence type="ECO:0000256" key="8">
    <source>
        <dbReference type="ARBA" id="ARBA00023125"/>
    </source>
</evidence>
<comment type="caution">
    <text evidence="15">The sequence shown here is derived from an EMBL/GenBank/DDBJ whole genome shotgun (WGS) entry which is preliminary data.</text>
</comment>
<dbReference type="InterPro" id="IPR027417">
    <property type="entry name" value="P-loop_NTPase"/>
</dbReference>
<reference evidence="15 16" key="1">
    <citation type="submission" date="2014-05" db="EMBL/GenBank/DDBJ databases">
        <title>De novo Genome Sequence of Spirocheata sp.</title>
        <authorList>
            <person name="Shivani Y."/>
            <person name="Subhash Y."/>
            <person name="Tushar L."/>
            <person name="Sasikala C."/>
            <person name="Ramana C.V."/>
        </authorList>
    </citation>
    <scope>NUCLEOTIDE SEQUENCE [LARGE SCALE GENOMIC DNA]</scope>
    <source>
        <strain evidence="15 16">JC230</strain>
    </source>
</reference>
<dbReference type="GO" id="GO:0016887">
    <property type="term" value="F:ATP hydrolysis activity"/>
    <property type="evidence" value="ECO:0007669"/>
    <property type="project" value="RHEA"/>
</dbReference>
<evidence type="ECO:0000256" key="7">
    <source>
        <dbReference type="ARBA" id="ARBA00022840"/>
    </source>
</evidence>
<evidence type="ECO:0000256" key="10">
    <source>
        <dbReference type="ARBA" id="ARBA00044932"/>
    </source>
</evidence>
<protein>
    <recommendedName>
        <fullName evidence="12 13">Replicative DNA helicase</fullName>
        <ecNumber evidence="12 13">5.6.2.3</ecNumber>
    </recommendedName>
</protein>
<evidence type="ECO:0000256" key="5">
    <source>
        <dbReference type="ARBA" id="ARBA00022801"/>
    </source>
</evidence>
<feature type="domain" description="SF4 helicase" evidence="14">
    <location>
        <begin position="175"/>
        <end position="440"/>
    </location>
</feature>
<dbReference type="RefSeq" id="WP_037544800.1">
    <property type="nucleotide sequence ID" value="NZ_JNUP01000003.1"/>
</dbReference>
<dbReference type="Pfam" id="PF03796">
    <property type="entry name" value="DnaB_C"/>
    <property type="match status" value="1"/>
</dbReference>
<dbReference type="CDD" id="cd00984">
    <property type="entry name" value="DnaB_C"/>
    <property type="match status" value="1"/>
</dbReference>
<evidence type="ECO:0000256" key="9">
    <source>
        <dbReference type="ARBA" id="ARBA00023235"/>
    </source>
</evidence>
<sequence>MEGRVPPHNNDAELATLGALLLDSEALGRIIPILRPEDFYRQAHQKVFQTIIDLSDRSEPIDLITVTDDLKAKKLIDSVGGPAFISQLTSIVPTSANIEYYARIVKESSVRRRLLRISAEISTDAYDESHDARTIVEEAERKIFEITDEQETVTFRQIRDLVGPALSNIEKVYKEKTSYSGIPSGFHELDDMLSGFQDAELIIVGARPSMGKTALALSMVVNVAIVQKIAAGFFTLEMSDQQIMQRIFAMVARIGSQSLRTGYLRPADLQSLVDAASHIYDAPLFIADTPNMKLLDLRAQARRMKAQFDVKIIFIDYLTLITAENKDIPRHEQIAEISRSLKSLARELNIPIVALSQVSRDTEGKVPTLANLRESGSIEQDADVVMFIHRERVGDRESAQTQEVIDTQLIVAKQRNGPVGTVHLAFLPSYTKFESLAPGENR</sequence>
<evidence type="ECO:0000256" key="11">
    <source>
        <dbReference type="ARBA" id="ARBA00048954"/>
    </source>
</evidence>
<keyword evidence="8 13" id="KW-0238">DNA-binding</keyword>
<evidence type="ECO:0000313" key="16">
    <source>
        <dbReference type="Proteomes" id="UP000029692"/>
    </source>
</evidence>
<dbReference type="PANTHER" id="PTHR30153:SF2">
    <property type="entry name" value="REPLICATIVE DNA HELICASE"/>
    <property type="match status" value="1"/>
</dbReference>
<comment type="function">
    <text evidence="10 13">The main replicative DNA helicase, it participates in initiation and elongation during chromosome replication. Travels ahead of the DNA replisome, separating dsDNA into templates for DNA synthesis. A processive ATP-dependent 5'-3' DNA helicase it has DNA-dependent ATPase activity.</text>
</comment>
<gene>
    <name evidence="15" type="ORF">DC28_00840</name>
</gene>
<proteinExistence type="inferred from homology"/>
<dbReference type="OrthoDB" id="9773982at2"/>
<keyword evidence="6 13" id="KW-0347">Helicase</keyword>
<evidence type="ECO:0000256" key="1">
    <source>
        <dbReference type="ARBA" id="ARBA00008428"/>
    </source>
</evidence>
<evidence type="ECO:0000256" key="4">
    <source>
        <dbReference type="ARBA" id="ARBA00022741"/>
    </source>
</evidence>